<feature type="transmembrane region" description="Helical" evidence="5">
    <location>
        <begin position="385"/>
        <end position="404"/>
    </location>
</feature>
<reference evidence="8" key="1">
    <citation type="journal article" date="2012" name="Science">
        <title>The Paleozoic origin of enzymatic lignin decomposition reconstructed from 31 fungal genomes.</title>
        <authorList>
            <person name="Floudas D."/>
            <person name="Binder M."/>
            <person name="Riley R."/>
            <person name="Barry K."/>
            <person name="Blanchette R.A."/>
            <person name="Henrissat B."/>
            <person name="Martinez A.T."/>
            <person name="Otillar R."/>
            <person name="Spatafora J.W."/>
            <person name="Yadav J.S."/>
            <person name="Aerts A."/>
            <person name="Benoit I."/>
            <person name="Boyd A."/>
            <person name="Carlson A."/>
            <person name="Copeland A."/>
            <person name="Coutinho P.M."/>
            <person name="de Vries R.P."/>
            <person name="Ferreira P."/>
            <person name="Findley K."/>
            <person name="Foster B."/>
            <person name="Gaskell J."/>
            <person name="Glotzer D."/>
            <person name="Gorecki P."/>
            <person name="Heitman J."/>
            <person name="Hesse C."/>
            <person name="Hori C."/>
            <person name="Igarashi K."/>
            <person name="Jurgens J.A."/>
            <person name="Kallen N."/>
            <person name="Kersten P."/>
            <person name="Kohler A."/>
            <person name="Kuees U."/>
            <person name="Kumar T.K.A."/>
            <person name="Kuo A."/>
            <person name="LaButti K."/>
            <person name="Larrondo L.F."/>
            <person name="Lindquist E."/>
            <person name="Ling A."/>
            <person name="Lombard V."/>
            <person name="Lucas S."/>
            <person name="Lundell T."/>
            <person name="Martin R."/>
            <person name="McLaughlin D.J."/>
            <person name="Morgenstern I."/>
            <person name="Morin E."/>
            <person name="Murat C."/>
            <person name="Nagy L.G."/>
            <person name="Nolan M."/>
            <person name="Ohm R.A."/>
            <person name="Patyshakuliyeva A."/>
            <person name="Rokas A."/>
            <person name="Ruiz-Duenas F.J."/>
            <person name="Sabat G."/>
            <person name="Salamov A."/>
            <person name="Samejima M."/>
            <person name="Schmutz J."/>
            <person name="Slot J.C."/>
            <person name="St John F."/>
            <person name="Stenlid J."/>
            <person name="Sun H."/>
            <person name="Sun S."/>
            <person name="Syed K."/>
            <person name="Tsang A."/>
            <person name="Wiebenga A."/>
            <person name="Young D."/>
            <person name="Pisabarro A."/>
            <person name="Eastwood D.C."/>
            <person name="Martin F."/>
            <person name="Cullen D."/>
            <person name="Grigoriev I.V."/>
            <person name="Hibbett D.S."/>
        </authorList>
    </citation>
    <scope>NUCLEOTIDE SEQUENCE [LARGE SCALE GENOMIC DNA]</scope>
    <source>
        <strain evidence="8">RWD-64-598 SS2</strain>
    </source>
</reference>
<feature type="transmembrane region" description="Helical" evidence="5">
    <location>
        <begin position="232"/>
        <end position="251"/>
    </location>
</feature>
<comment type="subcellular location">
    <subcellularLocation>
        <location evidence="1">Membrane</location>
        <topology evidence="1">Multi-pass membrane protein</topology>
    </subcellularLocation>
</comment>
<dbReference type="PANTHER" id="PTHR23502:SF36">
    <property type="entry name" value="MEMBRANE TRANSPORTER"/>
    <property type="match status" value="1"/>
</dbReference>
<dbReference type="GeneID" id="19198800"/>
<evidence type="ECO:0000313" key="8">
    <source>
        <dbReference type="Proteomes" id="UP000053558"/>
    </source>
</evidence>
<keyword evidence="4 5" id="KW-0472">Membrane</keyword>
<dbReference type="Proteomes" id="UP000053558">
    <property type="component" value="Unassembled WGS sequence"/>
</dbReference>
<dbReference type="GO" id="GO:0005886">
    <property type="term" value="C:plasma membrane"/>
    <property type="evidence" value="ECO:0007669"/>
    <property type="project" value="TreeGrafter"/>
</dbReference>
<evidence type="ECO:0000256" key="4">
    <source>
        <dbReference type="ARBA" id="ARBA00023136"/>
    </source>
</evidence>
<dbReference type="Gene3D" id="1.20.1250.20">
    <property type="entry name" value="MFS general substrate transporter like domains"/>
    <property type="match status" value="1"/>
</dbReference>
<feature type="domain" description="Major facilitator superfamily (MFS) profile" evidence="6">
    <location>
        <begin position="78"/>
        <end position="502"/>
    </location>
</feature>
<sequence>MAMEMSNLNAAAAGSRDEVTEDQISCTLEVRPDAVEAGSNSHSTQCTFREVDGHKIVQWAPDDPECPFNWSLSKKCWVVGINCLQIIWTAMLSAIYASAVSGVARDLHVSTIVARIPQATFLLGFSVGPVIFTPLAEDYGRKPVYTVCIVVLYVLQIPQALTHSIAELIVLRFISGCFASPLLNGVATIPDLFTEDDPRQGYAVNVWAHCAEIIYLATLIGGYINAALGWRWIFWISAIVGGSLAVPYILFVPETRSGALLAARARRLRKETGDQSIRALSELQRRTWRDILVESLIRPVKMLFTEPAVLLFGFWDGLSYGLVFVLFQAFPPIYALHGFDETKSGLLFIAPYIGVWIAMFCYPLQLRAEERAMIKRGEKDPEASLKWGLVAAVMFPVAMWWFAWTIQPSIPWVVSIIANMILGFTGHIIFIVASVYVIEGYGVYASSAVSGQSFLREAMSASLSVVGATFYEKVGHSQASSILAVIATLMMPMPFVFYKYGKQIRLKSSFLQELLRNKKDE</sequence>
<accession>A0A5M3MDC8</accession>
<keyword evidence="2 5" id="KW-0812">Transmembrane</keyword>
<name>A0A5M3MDC8_CONPW</name>
<dbReference type="SUPFAM" id="SSF103473">
    <property type="entry name" value="MFS general substrate transporter"/>
    <property type="match status" value="1"/>
</dbReference>
<feature type="transmembrane region" description="Helical" evidence="5">
    <location>
        <begin position="345"/>
        <end position="364"/>
    </location>
</feature>
<evidence type="ECO:0000256" key="1">
    <source>
        <dbReference type="ARBA" id="ARBA00004141"/>
    </source>
</evidence>
<dbReference type="AlphaFoldDB" id="A0A5M3MDC8"/>
<evidence type="ECO:0000259" key="6">
    <source>
        <dbReference type="PROSITE" id="PS50850"/>
    </source>
</evidence>
<feature type="transmembrane region" description="Helical" evidence="5">
    <location>
        <begin position="173"/>
        <end position="194"/>
    </location>
</feature>
<feature type="transmembrane region" description="Helical" evidence="5">
    <location>
        <begin position="144"/>
        <end position="161"/>
    </location>
</feature>
<dbReference type="GO" id="GO:0022857">
    <property type="term" value="F:transmembrane transporter activity"/>
    <property type="evidence" value="ECO:0007669"/>
    <property type="project" value="InterPro"/>
</dbReference>
<dbReference type="Pfam" id="PF07690">
    <property type="entry name" value="MFS_1"/>
    <property type="match status" value="1"/>
</dbReference>
<dbReference type="KEGG" id="cput:CONPUDRAFT_109794"/>
<dbReference type="OMA" id="NYAVIYI"/>
<organism evidence="7 8">
    <name type="scientific">Coniophora puteana (strain RWD-64-598)</name>
    <name type="common">Brown rot fungus</name>
    <dbReference type="NCBI Taxonomy" id="741705"/>
    <lineage>
        <taxon>Eukaryota</taxon>
        <taxon>Fungi</taxon>
        <taxon>Dikarya</taxon>
        <taxon>Basidiomycota</taxon>
        <taxon>Agaricomycotina</taxon>
        <taxon>Agaricomycetes</taxon>
        <taxon>Agaricomycetidae</taxon>
        <taxon>Boletales</taxon>
        <taxon>Coniophorineae</taxon>
        <taxon>Coniophoraceae</taxon>
        <taxon>Coniophora</taxon>
    </lineage>
</organism>
<dbReference type="InterPro" id="IPR020846">
    <property type="entry name" value="MFS_dom"/>
</dbReference>
<evidence type="ECO:0000256" key="5">
    <source>
        <dbReference type="SAM" id="Phobius"/>
    </source>
</evidence>
<dbReference type="PANTHER" id="PTHR23502">
    <property type="entry name" value="MAJOR FACILITATOR SUPERFAMILY"/>
    <property type="match status" value="1"/>
</dbReference>
<gene>
    <name evidence="7" type="ORF">CONPUDRAFT_109794</name>
</gene>
<protein>
    <submittedName>
        <fullName evidence="7">MFS general substrate transporter</fullName>
    </submittedName>
</protein>
<dbReference type="PROSITE" id="PS50850">
    <property type="entry name" value="MFS"/>
    <property type="match status" value="1"/>
</dbReference>
<dbReference type="InterPro" id="IPR011701">
    <property type="entry name" value="MFS"/>
</dbReference>
<feature type="transmembrane region" description="Helical" evidence="5">
    <location>
        <begin position="206"/>
        <end position="226"/>
    </location>
</feature>
<evidence type="ECO:0000313" key="7">
    <source>
        <dbReference type="EMBL" id="EIW77228.1"/>
    </source>
</evidence>
<dbReference type="OrthoDB" id="5376138at2759"/>
<dbReference type="InterPro" id="IPR036259">
    <property type="entry name" value="MFS_trans_sf"/>
</dbReference>
<keyword evidence="3 5" id="KW-1133">Transmembrane helix</keyword>
<feature type="transmembrane region" description="Helical" evidence="5">
    <location>
        <begin position="112"/>
        <end position="132"/>
    </location>
</feature>
<feature type="transmembrane region" description="Helical" evidence="5">
    <location>
        <begin position="410"/>
        <end position="433"/>
    </location>
</feature>
<dbReference type="EMBL" id="JH711584">
    <property type="protein sequence ID" value="EIW77228.1"/>
    <property type="molecule type" value="Genomic_DNA"/>
</dbReference>
<evidence type="ECO:0000256" key="3">
    <source>
        <dbReference type="ARBA" id="ARBA00022989"/>
    </source>
</evidence>
<proteinExistence type="predicted"/>
<dbReference type="RefSeq" id="XP_007772641.1">
    <property type="nucleotide sequence ID" value="XM_007774451.1"/>
</dbReference>
<feature type="transmembrane region" description="Helical" evidence="5">
    <location>
        <begin position="308"/>
        <end position="330"/>
    </location>
</feature>
<feature type="transmembrane region" description="Helical" evidence="5">
    <location>
        <begin position="477"/>
        <end position="498"/>
    </location>
</feature>
<keyword evidence="8" id="KW-1185">Reference proteome</keyword>
<evidence type="ECO:0000256" key="2">
    <source>
        <dbReference type="ARBA" id="ARBA00022692"/>
    </source>
</evidence>
<comment type="caution">
    <text evidence="7">The sequence shown here is derived from an EMBL/GenBank/DDBJ whole genome shotgun (WGS) entry which is preliminary data.</text>
</comment>
<feature type="transmembrane region" description="Helical" evidence="5">
    <location>
        <begin position="77"/>
        <end position="100"/>
    </location>
</feature>